<dbReference type="EMBL" id="VDMD01000007">
    <property type="protein sequence ID" value="TRM64551.1"/>
    <property type="molecule type" value="Genomic_DNA"/>
</dbReference>
<dbReference type="AlphaFoldDB" id="A0A550CIA9"/>
<evidence type="ECO:0000313" key="2">
    <source>
        <dbReference type="EMBL" id="TRM64551.1"/>
    </source>
</evidence>
<sequence length="564" mass="62677">MATLLTPLPDLLNRAPTDEERHAHEASPVDPNAEAATLEVEIHSLEIQLEQKRARLDTVHDLIRQYRTVTSPIRRLPTEVLQNVFLLALPDLHNALLSPEEPPLLLTRICRPWREIALATPELWSTIHIVCLPHEKDMSAAAHAAIEARAGAAAAWIARSGTRPLDVSIKSVGADELAGHAATYYESTETGALRPAFESTVPDALLSIIPHHRRWRQLDLATSIAELYLLTELRGLDLPMLTSFSFSEEASQPATDNQFNPKFLAHAQGLRHLKLNFPASIQIQALLMLVRPSLADLHIQSMYSDIASLDRLFSQIVSCAHLQRLNIAFSSNSWDPMPVNVQGQPTVMPQLRRVHVSGYCEPAHYLLDRIRAPRLEAMEYGAREYTAHVIESLAAFLSRSSTSLTKLGVTVDERTESLFGLCLQAAPMLEDLTLTEGMMEGRRQASPPLVPALGEAGANMLCPRLRSVGLYNCEGVDGAWLLDFLAARTSPRAEEEEWPLLQSVKVLFGTPQPGLEEKVTPYREMGIAVDILKNEWRSKYVYSPNYGAVHDNGEPAMTLSSWDY</sequence>
<protein>
    <submittedName>
        <fullName evidence="2">Uncharacterized protein</fullName>
    </submittedName>
</protein>
<evidence type="ECO:0000256" key="1">
    <source>
        <dbReference type="SAM" id="MobiDB-lite"/>
    </source>
</evidence>
<dbReference type="SUPFAM" id="SSF52047">
    <property type="entry name" value="RNI-like"/>
    <property type="match status" value="1"/>
</dbReference>
<feature type="region of interest" description="Disordered" evidence="1">
    <location>
        <begin position="1"/>
        <end position="31"/>
    </location>
</feature>
<dbReference type="InterPro" id="IPR032675">
    <property type="entry name" value="LRR_dom_sf"/>
</dbReference>
<name>A0A550CIA9_9AGAR</name>
<accession>A0A550CIA9</accession>
<dbReference type="PANTHER" id="PTHR38926">
    <property type="entry name" value="F-BOX DOMAIN CONTAINING PROTEIN, EXPRESSED"/>
    <property type="match status" value="1"/>
</dbReference>
<dbReference type="Proteomes" id="UP000320762">
    <property type="component" value="Unassembled WGS sequence"/>
</dbReference>
<evidence type="ECO:0000313" key="3">
    <source>
        <dbReference type="Proteomes" id="UP000320762"/>
    </source>
</evidence>
<gene>
    <name evidence="2" type="ORF">BD626DRAFT_492196</name>
</gene>
<proteinExistence type="predicted"/>
<dbReference type="Gene3D" id="3.80.10.10">
    <property type="entry name" value="Ribonuclease Inhibitor"/>
    <property type="match status" value="1"/>
</dbReference>
<dbReference type="OrthoDB" id="3365698at2759"/>
<keyword evidence="3" id="KW-1185">Reference proteome</keyword>
<feature type="compositionally biased region" description="Basic and acidic residues" evidence="1">
    <location>
        <begin position="16"/>
        <end position="27"/>
    </location>
</feature>
<comment type="caution">
    <text evidence="2">The sequence shown here is derived from an EMBL/GenBank/DDBJ whole genome shotgun (WGS) entry which is preliminary data.</text>
</comment>
<dbReference type="PANTHER" id="PTHR38926:SF5">
    <property type="entry name" value="F-BOX AND LEUCINE-RICH REPEAT PROTEIN 6"/>
    <property type="match status" value="1"/>
</dbReference>
<organism evidence="2 3">
    <name type="scientific">Schizophyllum amplum</name>
    <dbReference type="NCBI Taxonomy" id="97359"/>
    <lineage>
        <taxon>Eukaryota</taxon>
        <taxon>Fungi</taxon>
        <taxon>Dikarya</taxon>
        <taxon>Basidiomycota</taxon>
        <taxon>Agaricomycotina</taxon>
        <taxon>Agaricomycetes</taxon>
        <taxon>Agaricomycetidae</taxon>
        <taxon>Agaricales</taxon>
        <taxon>Schizophyllaceae</taxon>
        <taxon>Schizophyllum</taxon>
    </lineage>
</organism>
<reference evidence="2 3" key="1">
    <citation type="journal article" date="2019" name="New Phytol.">
        <title>Comparative genomics reveals unique wood-decay strategies and fruiting body development in the Schizophyllaceae.</title>
        <authorList>
            <person name="Almasi E."/>
            <person name="Sahu N."/>
            <person name="Krizsan K."/>
            <person name="Balint B."/>
            <person name="Kovacs G.M."/>
            <person name="Kiss B."/>
            <person name="Cseklye J."/>
            <person name="Drula E."/>
            <person name="Henrissat B."/>
            <person name="Nagy I."/>
            <person name="Chovatia M."/>
            <person name="Adam C."/>
            <person name="LaButti K."/>
            <person name="Lipzen A."/>
            <person name="Riley R."/>
            <person name="Grigoriev I.V."/>
            <person name="Nagy L.G."/>
        </authorList>
    </citation>
    <scope>NUCLEOTIDE SEQUENCE [LARGE SCALE GENOMIC DNA]</scope>
    <source>
        <strain evidence="2 3">NL-1724</strain>
    </source>
</reference>